<dbReference type="AlphaFoldDB" id="A0A5B7K536"/>
<feature type="region of interest" description="Disordered" evidence="1">
    <location>
        <begin position="1"/>
        <end position="27"/>
    </location>
</feature>
<sequence>MDYMLPLQQKPLPPPPPPPPPRTSLALSPTQLSRRCGERGMSRHSCTKKLHHLPYRKIMFILRLTEWQQRGGQPPTVEAHGTLRRLLLVTLCAEVHALS</sequence>
<feature type="compositionally biased region" description="Low complexity" evidence="1">
    <location>
        <begin position="1"/>
        <end position="10"/>
    </location>
</feature>
<proteinExistence type="predicted"/>
<evidence type="ECO:0000313" key="3">
    <source>
        <dbReference type="Proteomes" id="UP000324222"/>
    </source>
</evidence>
<feature type="compositionally biased region" description="Pro residues" evidence="1">
    <location>
        <begin position="11"/>
        <end position="22"/>
    </location>
</feature>
<keyword evidence="3" id="KW-1185">Reference proteome</keyword>
<name>A0A5B7K536_PORTR</name>
<comment type="caution">
    <text evidence="2">The sequence shown here is derived from an EMBL/GenBank/DDBJ whole genome shotgun (WGS) entry which is preliminary data.</text>
</comment>
<reference evidence="2 3" key="1">
    <citation type="submission" date="2019-05" db="EMBL/GenBank/DDBJ databases">
        <title>Another draft genome of Portunus trituberculatus and its Hox gene families provides insights of decapod evolution.</title>
        <authorList>
            <person name="Jeong J.-H."/>
            <person name="Song I."/>
            <person name="Kim S."/>
            <person name="Choi T."/>
            <person name="Kim D."/>
            <person name="Ryu S."/>
            <person name="Kim W."/>
        </authorList>
    </citation>
    <scope>NUCLEOTIDE SEQUENCE [LARGE SCALE GENOMIC DNA]</scope>
    <source>
        <tissue evidence="2">Muscle</tissue>
    </source>
</reference>
<accession>A0A5B7K536</accession>
<organism evidence="2 3">
    <name type="scientific">Portunus trituberculatus</name>
    <name type="common">Swimming crab</name>
    <name type="synonym">Neptunus trituberculatus</name>
    <dbReference type="NCBI Taxonomy" id="210409"/>
    <lineage>
        <taxon>Eukaryota</taxon>
        <taxon>Metazoa</taxon>
        <taxon>Ecdysozoa</taxon>
        <taxon>Arthropoda</taxon>
        <taxon>Crustacea</taxon>
        <taxon>Multicrustacea</taxon>
        <taxon>Malacostraca</taxon>
        <taxon>Eumalacostraca</taxon>
        <taxon>Eucarida</taxon>
        <taxon>Decapoda</taxon>
        <taxon>Pleocyemata</taxon>
        <taxon>Brachyura</taxon>
        <taxon>Eubrachyura</taxon>
        <taxon>Portunoidea</taxon>
        <taxon>Portunidae</taxon>
        <taxon>Portuninae</taxon>
        <taxon>Portunus</taxon>
    </lineage>
</organism>
<evidence type="ECO:0000313" key="2">
    <source>
        <dbReference type="EMBL" id="MPD05452.1"/>
    </source>
</evidence>
<dbReference type="Proteomes" id="UP000324222">
    <property type="component" value="Unassembled WGS sequence"/>
</dbReference>
<protein>
    <submittedName>
        <fullName evidence="2">Uncharacterized protein</fullName>
    </submittedName>
</protein>
<gene>
    <name evidence="2" type="ORF">E2C01_101197</name>
</gene>
<evidence type="ECO:0000256" key="1">
    <source>
        <dbReference type="SAM" id="MobiDB-lite"/>
    </source>
</evidence>
<dbReference type="EMBL" id="VSRR010146063">
    <property type="protein sequence ID" value="MPD05452.1"/>
    <property type="molecule type" value="Genomic_DNA"/>
</dbReference>